<dbReference type="AlphaFoldDB" id="A0A067MV05"/>
<dbReference type="Proteomes" id="UP000027195">
    <property type="component" value="Unassembled WGS sequence"/>
</dbReference>
<feature type="compositionally biased region" description="Low complexity" evidence="1">
    <location>
        <begin position="399"/>
        <end position="417"/>
    </location>
</feature>
<feature type="region of interest" description="Disordered" evidence="1">
    <location>
        <begin position="330"/>
        <end position="424"/>
    </location>
</feature>
<dbReference type="InterPro" id="IPR021139">
    <property type="entry name" value="NYN"/>
</dbReference>
<evidence type="ECO:0000313" key="3">
    <source>
        <dbReference type="EMBL" id="KDQ15707.1"/>
    </source>
</evidence>
<evidence type="ECO:0000313" key="4">
    <source>
        <dbReference type="Proteomes" id="UP000027195"/>
    </source>
</evidence>
<dbReference type="STRING" id="930990.A0A067MV05"/>
<proteinExistence type="predicted"/>
<dbReference type="GO" id="GO:0005777">
    <property type="term" value="C:peroxisome"/>
    <property type="evidence" value="ECO:0007669"/>
    <property type="project" value="InterPro"/>
</dbReference>
<name>A0A067MV05_BOTB1</name>
<gene>
    <name evidence="3" type="ORF">BOTBODRAFT_187144</name>
</gene>
<dbReference type="GO" id="GO:1905762">
    <property type="term" value="F:CCR4-NOT complex binding"/>
    <property type="evidence" value="ECO:0007669"/>
    <property type="project" value="TreeGrafter"/>
</dbReference>
<dbReference type="EMBL" id="KL198031">
    <property type="protein sequence ID" value="KDQ15707.1"/>
    <property type="molecule type" value="Genomic_DNA"/>
</dbReference>
<feature type="compositionally biased region" description="Polar residues" evidence="1">
    <location>
        <begin position="456"/>
        <end position="470"/>
    </location>
</feature>
<feature type="region of interest" description="Disordered" evidence="1">
    <location>
        <begin position="178"/>
        <end position="247"/>
    </location>
</feature>
<keyword evidence="4" id="KW-1185">Reference proteome</keyword>
<evidence type="ECO:0000256" key="1">
    <source>
        <dbReference type="SAM" id="MobiDB-lite"/>
    </source>
</evidence>
<dbReference type="GO" id="GO:0010468">
    <property type="term" value="P:regulation of gene expression"/>
    <property type="evidence" value="ECO:0007669"/>
    <property type="project" value="InterPro"/>
</dbReference>
<accession>A0A067MV05</accession>
<dbReference type="InParanoid" id="A0A067MV05"/>
<feature type="compositionally biased region" description="Polar residues" evidence="1">
    <location>
        <begin position="220"/>
        <end position="230"/>
    </location>
</feature>
<organism evidence="3 4">
    <name type="scientific">Botryobasidium botryosum (strain FD-172 SS1)</name>
    <dbReference type="NCBI Taxonomy" id="930990"/>
    <lineage>
        <taxon>Eukaryota</taxon>
        <taxon>Fungi</taxon>
        <taxon>Dikarya</taxon>
        <taxon>Basidiomycota</taxon>
        <taxon>Agaricomycotina</taxon>
        <taxon>Agaricomycetes</taxon>
        <taxon>Cantharellales</taxon>
        <taxon>Botryobasidiaceae</taxon>
        <taxon>Botryobasidium</taxon>
    </lineage>
</organism>
<feature type="region of interest" description="Disordered" evidence="1">
    <location>
        <begin position="441"/>
        <end position="472"/>
    </location>
</feature>
<dbReference type="OrthoDB" id="549353at2759"/>
<evidence type="ECO:0000259" key="2">
    <source>
        <dbReference type="Pfam" id="PF01936"/>
    </source>
</evidence>
<sequence>MTPYPTPDAPLPSTRDPFAAPANAKVACFWDLENCAIPNGVPGYKVANNICRIAMEYGSVSVFKAYEALSETVSPRTLQLRSELQASGVSLIDTPHAGRKEVADKMIISDLLAFALDNPAPATVVLISGDRDFAYTISLLRQRLYRVVLVAPSVPEPHVTLKSQAAVVLEWRQGSIVQPSTKARQPAPPSPEFHRTGSASSSKAPWAPRPSLAAEPTPPASQRSTSNTSIWVPGGTAKSPLSVSGPPPKPLSLSAMASPFSPFSPRISAIPPLVIDLPQASERPPSPLAFETGDVIEDVDPSPLSSLPESTPNEFAEECEPLISPGATTFKSFSASGTPGFGGAGLPQPSYFGAAEGDTPDDEFEADSTSQQPQVRPGLQLNFLAQDERYDDDGQQQDTPSTSTATWSAPSTSTHPPFADGTRLTDPYSFSSVAAMPRRLSMISEGGPPSPLETYRPSSSSAFGEPTSETGAPMEAQLGVGEVPPATPSAPSFIVPNTDLMCFIFLIAILEQFRLEGEPRPNWGRVGSELRLRNARVYEFAAMTLQIPITGFKDYIKAAAAAGIVRFGEKKNGFQWVGLHKRWKCAP</sequence>
<dbReference type="GO" id="GO:0004540">
    <property type="term" value="F:RNA nuclease activity"/>
    <property type="evidence" value="ECO:0007669"/>
    <property type="project" value="InterPro"/>
</dbReference>
<dbReference type="InterPro" id="IPR024768">
    <property type="entry name" value="Marf1"/>
</dbReference>
<reference evidence="4" key="1">
    <citation type="journal article" date="2014" name="Proc. Natl. Acad. Sci. U.S.A.">
        <title>Extensive sampling of basidiomycete genomes demonstrates inadequacy of the white-rot/brown-rot paradigm for wood decay fungi.</title>
        <authorList>
            <person name="Riley R."/>
            <person name="Salamov A.A."/>
            <person name="Brown D.W."/>
            <person name="Nagy L.G."/>
            <person name="Floudas D."/>
            <person name="Held B.W."/>
            <person name="Levasseur A."/>
            <person name="Lombard V."/>
            <person name="Morin E."/>
            <person name="Otillar R."/>
            <person name="Lindquist E.A."/>
            <person name="Sun H."/>
            <person name="LaButti K.M."/>
            <person name="Schmutz J."/>
            <person name="Jabbour D."/>
            <person name="Luo H."/>
            <person name="Baker S.E."/>
            <person name="Pisabarro A.G."/>
            <person name="Walton J.D."/>
            <person name="Blanchette R.A."/>
            <person name="Henrissat B."/>
            <person name="Martin F."/>
            <person name="Cullen D."/>
            <person name="Hibbett D.S."/>
            <person name="Grigoriev I.V."/>
        </authorList>
    </citation>
    <scope>NUCLEOTIDE SEQUENCE [LARGE SCALE GENOMIC DNA]</scope>
    <source>
        <strain evidence="4">FD-172 SS1</strain>
    </source>
</reference>
<dbReference type="HOGENOM" id="CLU_019899_1_0_1"/>
<dbReference type="PANTHER" id="PTHR14379">
    <property type="entry name" value="LIMKAIN B LKAP"/>
    <property type="match status" value="1"/>
</dbReference>
<feature type="domain" description="NYN" evidence="2">
    <location>
        <begin position="25"/>
        <end position="157"/>
    </location>
</feature>
<dbReference type="CDD" id="cd10910">
    <property type="entry name" value="PIN_limkain_b1_N_like"/>
    <property type="match status" value="1"/>
</dbReference>
<dbReference type="Gene3D" id="3.40.50.1010">
    <property type="entry name" value="5'-nuclease"/>
    <property type="match status" value="1"/>
</dbReference>
<dbReference type="PANTHER" id="PTHR14379:SF3">
    <property type="entry name" value="MEIOSIS REGULATOR AND MRNA STABILITY FACTOR 1"/>
    <property type="match status" value="1"/>
</dbReference>
<dbReference type="Pfam" id="PF01936">
    <property type="entry name" value="NYN"/>
    <property type="match status" value="1"/>
</dbReference>
<protein>
    <recommendedName>
        <fullName evidence="2">NYN domain-containing protein</fullName>
    </recommendedName>
</protein>